<dbReference type="Pfam" id="PF02915">
    <property type="entry name" value="Rubrerythrin"/>
    <property type="match status" value="1"/>
</dbReference>
<dbReference type="InterPro" id="IPR024934">
    <property type="entry name" value="Rubredoxin-like_dom"/>
</dbReference>
<dbReference type="GO" id="GO:0016491">
    <property type="term" value="F:oxidoreductase activity"/>
    <property type="evidence" value="ECO:0007669"/>
    <property type="project" value="InterPro"/>
</dbReference>
<dbReference type="Gene3D" id="1.20.1260.10">
    <property type="match status" value="1"/>
</dbReference>
<evidence type="ECO:0000313" key="11">
    <source>
        <dbReference type="Proteomes" id="UP000474718"/>
    </source>
</evidence>
<evidence type="ECO:0000256" key="1">
    <source>
        <dbReference type="ARBA" id="ARBA00001965"/>
    </source>
</evidence>
<dbReference type="Gene3D" id="2.20.28.10">
    <property type="match status" value="1"/>
</dbReference>
<name>A0AAQ1ME97_9FIRM</name>
<dbReference type="Pfam" id="PF21349">
    <property type="entry name" value="RUBY_RBDX"/>
    <property type="match status" value="1"/>
</dbReference>
<dbReference type="PROSITE" id="PS50903">
    <property type="entry name" value="RUBREDOXIN_LIKE"/>
    <property type="match status" value="1"/>
</dbReference>
<evidence type="ECO:0000313" key="9">
    <source>
        <dbReference type="EMBL" id="SHG31015.1"/>
    </source>
</evidence>
<dbReference type="CDD" id="cd01041">
    <property type="entry name" value="Rubrerythrin"/>
    <property type="match status" value="1"/>
</dbReference>
<feature type="domain" description="Rubredoxin-like" evidence="6">
    <location>
        <begin position="141"/>
        <end position="175"/>
    </location>
</feature>
<dbReference type="InterPro" id="IPR009040">
    <property type="entry name" value="Ferritin-like_diiron"/>
</dbReference>
<keyword evidence="2" id="KW-0813">Transport</keyword>
<dbReference type="Proteomes" id="UP000474718">
    <property type="component" value="Unassembled WGS sequence"/>
</dbReference>
<dbReference type="SUPFAM" id="SSF57802">
    <property type="entry name" value="Rubredoxin-like"/>
    <property type="match status" value="1"/>
</dbReference>
<comment type="caution">
    <text evidence="9">The sequence shown here is derived from an EMBL/GenBank/DDBJ whole genome shotgun (WGS) entry which is preliminary data.</text>
</comment>
<evidence type="ECO:0000313" key="8">
    <source>
        <dbReference type="EMBL" id="MZL70794.1"/>
    </source>
</evidence>
<comment type="cofactor">
    <cofactor evidence="1">
        <name>Fe(3+)</name>
        <dbReference type="ChEBI" id="CHEBI:29034"/>
    </cofactor>
</comment>
<dbReference type="InterPro" id="IPR052364">
    <property type="entry name" value="Rubrerythrin"/>
</dbReference>
<sequence>MELQNSQTHDNLLAAFAGEAQAHLKYLLYGKKAKEQGYEQFADLFKLTAANERAHGEMWFEYLKGGEVPGVADSLVDAAEKEHFEWSEMYKEFEKTAREEGFVAIAERFRLVGEIEKSHEERYNQMKQNLDGGEVFQKPQAETWICKNCGYICTGMKAPEKCPVCHYPQSYFELEGGKL</sequence>
<dbReference type="EMBL" id="FQVY01000003">
    <property type="protein sequence ID" value="SHG31015.1"/>
    <property type="molecule type" value="Genomic_DNA"/>
</dbReference>
<dbReference type="AlphaFoldDB" id="A0AAQ1ME97"/>
<reference evidence="8 11" key="3">
    <citation type="journal article" date="2019" name="Nat. Med.">
        <title>A library of human gut bacterial isolates paired with longitudinal multiomics data enables mechanistic microbiome research.</title>
        <authorList>
            <person name="Poyet M."/>
            <person name="Groussin M."/>
            <person name="Gibbons S.M."/>
            <person name="Avila-Pacheco J."/>
            <person name="Jiang X."/>
            <person name="Kearney S.M."/>
            <person name="Perrotta A.R."/>
            <person name="Berdy B."/>
            <person name="Zhao S."/>
            <person name="Lieberman T.D."/>
            <person name="Swanson P.K."/>
            <person name="Smith M."/>
            <person name="Roesemann S."/>
            <person name="Alexander J.E."/>
            <person name="Rich S.A."/>
            <person name="Livny J."/>
            <person name="Vlamakis H."/>
            <person name="Clish C."/>
            <person name="Bullock K."/>
            <person name="Deik A."/>
            <person name="Scott J."/>
            <person name="Pierce K.A."/>
            <person name="Xavier R.J."/>
            <person name="Alm E.J."/>
        </authorList>
    </citation>
    <scope>NUCLEOTIDE SEQUENCE [LARGE SCALE GENOMIC DNA]</scope>
    <source>
        <strain evidence="8 11">BIOML-A2</strain>
    </source>
</reference>
<evidence type="ECO:0000256" key="4">
    <source>
        <dbReference type="ARBA" id="ARBA00022982"/>
    </source>
</evidence>
<evidence type="ECO:0000256" key="5">
    <source>
        <dbReference type="ARBA" id="ARBA00023004"/>
    </source>
</evidence>
<feature type="domain" description="Ferritin-like diiron" evidence="7">
    <location>
        <begin position="2"/>
        <end position="134"/>
    </location>
</feature>
<protein>
    <submittedName>
        <fullName evidence="8 9">Rubrerythrin</fullName>
    </submittedName>
</protein>
<evidence type="ECO:0000256" key="2">
    <source>
        <dbReference type="ARBA" id="ARBA00022448"/>
    </source>
</evidence>
<evidence type="ECO:0000259" key="7">
    <source>
        <dbReference type="PROSITE" id="PS50905"/>
    </source>
</evidence>
<gene>
    <name evidence="8" type="ORF">GT747_13640</name>
    <name evidence="9" type="ORF">SAMN05444424_2064</name>
</gene>
<evidence type="ECO:0000313" key="10">
    <source>
        <dbReference type="Proteomes" id="UP000184089"/>
    </source>
</evidence>
<dbReference type="RefSeq" id="WP_021659528.1">
    <property type="nucleotide sequence ID" value="NZ_FQVY01000003.1"/>
</dbReference>
<evidence type="ECO:0000259" key="6">
    <source>
        <dbReference type="PROSITE" id="PS50903"/>
    </source>
</evidence>
<accession>A0AAQ1ME97</accession>
<keyword evidence="11" id="KW-1185">Reference proteome</keyword>
<dbReference type="InterPro" id="IPR009078">
    <property type="entry name" value="Ferritin-like_SF"/>
</dbReference>
<keyword evidence="4" id="KW-0249">Electron transport</keyword>
<dbReference type="InterPro" id="IPR048574">
    <property type="entry name" value="RUBY_RBDX"/>
</dbReference>
<keyword evidence="3" id="KW-0479">Metal-binding</keyword>
<dbReference type="EMBL" id="WWVX01000010">
    <property type="protein sequence ID" value="MZL70794.1"/>
    <property type="molecule type" value="Genomic_DNA"/>
</dbReference>
<evidence type="ECO:0000256" key="3">
    <source>
        <dbReference type="ARBA" id="ARBA00022723"/>
    </source>
</evidence>
<reference evidence="9" key="1">
    <citation type="submission" date="2016-11" db="EMBL/GenBank/DDBJ databases">
        <authorList>
            <person name="Varghese N."/>
            <person name="Submissions S."/>
        </authorList>
    </citation>
    <scope>NUCLEOTIDE SEQUENCE</scope>
    <source>
        <strain evidence="9">DSM 4029</strain>
    </source>
</reference>
<proteinExistence type="predicted"/>
<keyword evidence="5" id="KW-0408">Iron</keyword>
<dbReference type="InterPro" id="IPR012347">
    <property type="entry name" value="Ferritin-like"/>
</dbReference>
<dbReference type="PANTHER" id="PTHR43865">
    <property type="entry name" value="RUBRERYTHRIN-RELATED"/>
    <property type="match status" value="1"/>
</dbReference>
<reference evidence="10" key="2">
    <citation type="submission" date="2016-11" db="EMBL/GenBank/DDBJ databases">
        <authorList>
            <person name="Jaros S."/>
            <person name="Januszkiewicz K."/>
            <person name="Wedrychowicz H."/>
        </authorList>
    </citation>
    <scope>NUCLEOTIDE SEQUENCE [LARGE SCALE GENOMIC DNA]</scope>
    <source>
        <strain evidence="10">DSM 4029</strain>
    </source>
</reference>
<dbReference type="PANTHER" id="PTHR43865:SF1">
    <property type="entry name" value="RUBRERYTHRIN-RELATED"/>
    <property type="match status" value="1"/>
</dbReference>
<dbReference type="SUPFAM" id="SSF47240">
    <property type="entry name" value="Ferritin-like"/>
    <property type="match status" value="1"/>
</dbReference>
<dbReference type="CDD" id="cd00729">
    <property type="entry name" value="rubredoxin_SM"/>
    <property type="match status" value="1"/>
</dbReference>
<organism evidence="9 10">
    <name type="scientific">Bittarella massiliensis</name>
    <name type="common">ex Durand et al. 2017</name>
    <dbReference type="NCBI Taxonomy" id="1720313"/>
    <lineage>
        <taxon>Bacteria</taxon>
        <taxon>Bacillati</taxon>
        <taxon>Bacillota</taxon>
        <taxon>Clostridia</taxon>
        <taxon>Eubacteriales</taxon>
        <taxon>Oscillospiraceae</taxon>
        <taxon>Bittarella (ex Durand et al. 2017)</taxon>
    </lineage>
</organism>
<dbReference type="InterPro" id="IPR003251">
    <property type="entry name" value="Rr_diiron-bd_dom"/>
</dbReference>
<dbReference type="PROSITE" id="PS50905">
    <property type="entry name" value="FERRITIN_LIKE"/>
    <property type="match status" value="1"/>
</dbReference>
<dbReference type="GO" id="GO:0005506">
    <property type="term" value="F:iron ion binding"/>
    <property type="evidence" value="ECO:0007669"/>
    <property type="project" value="InterPro"/>
</dbReference>
<dbReference type="Proteomes" id="UP000184089">
    <property type="component" value="Unassembled WGS sequence"/>
</dbReference>